<comment type="similarity">
    <text evidence="2 4">Belongs to the glucose-6-phosphate 1-epimerase family.</text>
</comment>
<evidence type="ECO:0000256" key="2">
    <source>
        <dbReference type="ARBA" id="ARBA00005866"/>
    </source>
</evidence>
<keyword evidence="7" id="KW-1185">Reference proteome</keyword>
<name>A0AAE3N8Z8_9BURK</name>
<evidence type="ECO:0000256" key="1">
    <source>
        <dbReference type="ARBA" id="ARBA00001096"/>
    </source>
</evidence>
<evidence type="ECO:0000256" key="4">
    <source>
        <dbReference type="PIRNR" id="PIRNR016020"/>
    </source>
</evidence>
<dbReference type="InterPro" id="IPR025532">
    <property type="entry name" value="G6P_1-epimerase"/>
</dbReference>
<evidence type="ECO:0000256" key="3">
    <source>
        <dbReference type="ARBA" id="ARBA00023235"/>
    </source>
</evidence>
<dbReference type="PANTHER" id="PTHR11122">
    <property type="entry name" value="APOSPORY-ASSOCIATED PROTEIN C-RELATED"/>
    <property type="match status" value="1"/>
</dbReference>
<dbReference type="InterPro" id="IPR014718">
    <property type="entry name" value="GH-type_carb-bd"/>
</dbReference>
<dbReference type="InterPro" id="IPR008183">
    <property type="entry name" value="Aldose_1/G6P_1-epimerase"/>
</dbReference>
<dbReference type="RefSeq" id="WP_271426749.1">
    <property type="nucleotide sequence ID" value="NZ_JAQIPB010000001.1"/>
</dbReference>
<dbReference type="EC" id="5.1.3.15" evidence="4"/>
<evidence type="ECO:0000313" key="6">
    <source>
        <dbReference type="EMBL" id="MDA7415499.1"/>
    </source>
</evidence>
<dbReference type="CDD" id="cd09020">
    <property type="entry name" value="D-hex-6-P-epi_like"/>
    <property type="match status" value="1"/>
</dbReference>
<comment type="caution">
    <text evidence="6">The sequence shown here is derived from an EMBL/GenBank/DDBJ whole genome shotgun (WGS) entry which is preliminary data.</text>
</comment>
<comment type="catalytic activity">
    <reaction evidence="1">
        <text>alpha-D-glucose 6-phosphate = beta-D-glucose 6-phosphate</text>
        <dbReference type="Rhea" id="RHEA:16249"/>
        <dbReference type="ChEBI" id="CHEBI:58225"/>
        <dbReference type="ChEBI" id="CHEBI:58247"/>
        <dbReference type="EC" id="5.1.3.15"/>
    </reaction>
</comment>
<reference evidence="6" key="1">
    <citation type="submission" date="2023-01" db="EMBL/GenBank/DDBJ databases">
        <title>Xenophilus mangrovi sp. nov., isolated from soil of Mangrove nature reserve.</title>
        <authorList>
            <person name="Xu S."/>
            <person name="Liu Z."/>
            <person name="Xu Y."/>
        </authorList>
    </citation>
    <scope>NUCLEOTIDE SEQUENCE</scope>
    <source>
        <strain evidence="6">YW8</strain>
    </source>
</reference>
<evidence type="ECO:0000256" key="5">
    <source>
        <dbReference type="PIRSR" id="PIRSR016020-1"/>
    </source>
</evidence>
<evidence type="ECO:0000313" key="7">
    <source>
        <dbReference type="Proteomes" id="UP001212602"/>
    </source>
</evidence>
<organism evidence="6 7">
    <name type="scientific">Xenophilus arseniciresistens</name>
    <dbReference type="NCBI Taxonomy" id="1283306"/>
    <lineage>
        <taxon>Bacteria</taxon>
        <taxon>Pseudomonadati</taxon>
        <taxon>Pseudomonadota</taxon>
        <taxon>Betaproteobacteria</taxon>
        <taxon>Burkholderiales</taxon>
        <taxon>Comamonadaceae</taxon>
        <taxon>Xenophilus</taxon>
    </lineage>
</organism>
<dbReference type="AlphaFoldDB" id="A0AAE3N8Z8"/>
<dbReference type="PANTHER" id="PTHR11122:SF13">
    <property type="entry name" value="GLUCOSE-6-PHOSPHATE 1-EPIMERASE"/>
    <property type="match status" value="1"/>
</dbReference>
<gene>
    <name evidence="6" type="ORF">PGB34_03905</name>
</gene>
<accession>A0AAE3N8Z8</accession>
<proteinExistence type="inferred from homology"/>
<dbReference type="Pfam" id="PF01263">
    <property type="entry name" value="Aldose_epim"/>
    <property type="match status" value="1"/>
</dbReference>
<dbReference type="GO" id="GO:0047938">
    <property type="term" value="F:glucose-6-phosphate 1-epimerase activity"/>
    <property type="evidence" value="ECO:0007669"/>
    <property type="project" value="UniProtKB-UniRule"/>
</dbReference>
<dbReference type="Proteomes" id="UP001212602">
    <property type="component" value="Unassembled WGS sequence"/>
</dbReference>
<dbReference type="PIRSF" id="PIRSF016020">
    <property type="entry name" value="PHexose_mutarotase"/>
    <property type="match status" value="1"/>
</dbReference>
<dbReference type="EMBL" id="JAQIPB010000001">
    <property type="protein sequence ID" value="MDA7415499.1"/>
    <property type="molecule type" value="Genomic_DNA"/>
</dbReference>
<feature type="active site" evidence="5">
    <location>
        <position position="254"/>
    </location>
</feature>
<keyword evidence="3 4" id="KW-0413">Isomerase</keyword>
<feature type="active site" evidence="5">
    <location>
        <position position="152"/>
    </location>
</feature>
<dbReference type="GO" id="GO:0030246">
    <property type="term" value="F:carbohydrate binding"/>
    <property type="evidence" value="ECO:0007669"/>
    <property type="project" value="UniProtKB-UniRule"/>
</dbReference>
<dbReference type="GO" id="GO:0005975">
    <property type="term" value="P:carbohydrate metabolic process"/>
    <property type="evidence" value="ECO:0007669"/>
    <property type="project" value="InterPro"/>
</dbReference>
<dbReference type="GO" id="GO:0005737">
    <property type="term" value="C:cytoplasm"/>
    <property type="evidence" value="ECO:0007669"/>
    <property type="project" value="TreeGrafter"/>
</dbReference>
<sequence>MTTESLAGQPAVALALPQGDRVLVTLHGGQVVSWQSADEAGRLTERLYLSPRSVFDGSFPIRGGVPVCWPQFNRRGPLVKHGFVRNLPWQPVPTDVPDTLVLRLASSEASRAFWPESFEATLTVQLAPASLRIALDVRNTGDTPWSFTGALHTYLHVQDAAAVSLHGLQGAARWDAVRDTHSTEASPALRFGEEFDSVFAAQSAPLLLQDGARRLQISQSASCTETVVWNPGPALCAKLPDLPDDGWRHMLCVEAACIDTPQLVPPGAHWQAWQALHALA</sequence>
<dbReference type="InterPro" id="IPR011013">
    <property type="entry name" value="Gal_mutarotase_sf_dom"/>
</dbReference>
<protein>
    <recommendedName>
        <fullName evidence="4">Putative glucose-6-phosphate 1-epimerase</fullName>
        <ecNumber evidence="4">5.1.3.15</ecNumber>
    </recommendedName>
</protein>
<dbReference type="Gene3D" id="2.70.98.10">
    <property type="match status" value="1"/>
</dbReference>
<dbReference type="SUPFAM" id="SSF74650">
    <property type="entry name" value="Galactose mutarotase-like"/>
    <property type="match status" value="1"/>
</dbReference>